<dbReference type="Proteomes" id="UP001156666">
    <property type="component" value="Unassembled WGS sequence"/>
</dbReference>
<reference evidence="1" key="2">
    <citation type="submission" date="2023-01" db="EMBL/GenBank/DDBJ databases">
        <title>Draft genome sequence of Portibacter lacus strain NBRC 108769.</title>
        <authorList>
            <person name="Sun Q."/>
            <person name="Mori K."/>
        </authorList>
    </citation>
    <scope>NUCLEOTIDE SEQUENCE</scope>
    <source>
        <strain evidence="1">NBRC 108769</strain>
    </source>
</reference>
<accession>A0AA37WF60</accession>
<dbReference type="PANTHER" id="PTHR47623">
    <property type="entry name" value="OS09G0287300 PROTEIN"/>
    <property type="match status" value="1"/>
</dbReference>
<dbReference type="EMBL" id="BSOH01000011">
    <property type="protein sequence ID" value="GLR17444.1"/>
    <property type="molecule type" value="Genomic_DNA"/>
</dbReference>
<dbReference type="Pfam" id="PF00300">
    <property type="entry name" value="His_Phos_1"/>
    <property type="match status" value="1"/>
</dbReference>
<organism evidence="1 2">
    <name type="scientific">Portibacter lacus</name>
    <dbReference type="NCBI Taxonomy" id="1099794"/>
    <lineage>
        <taxon>Bacteria</taxon>
        <taxon>Pseudomonadati</taxon>
        <taxon>Bacteroidota</taxon>
        <taxon>Saprospiria</taxon>
        <taxon>Saprospirales</taxon>
        <taxon>Haliscomenobacteraceae</taxon>
        <taxon>Portibacter</taxon>
    </lineage>
</organism>
<dbReference type="RefSeq" id="WP_235294151.1">
    <property type="nucleotide sequence ID" value="NZ_BSOH01000011.1"/>
</dbReference>
<dbReference type="AlphaFoldDB" id="A0AA37WF60"/>
<comment type="caution">
    <text evidence="1">The sequence shown here is derived from an EMBL/GenBank/DDBJ whole genome shotgun (WGS) entry which is preliminary data.</text>
</comment>
<keyword evidence="2" id="KW-1185">Reference proteome</keyword>
<dbReference type="CDD" id="cd07040">
    <property type="entry name" value="HP"/>
    <property type="match status" value="1"/>
</dbReference>
<dbReference type="InterPro" id="IPR013078">
    <property type="entry name" value="His_Pase_superF_clade-1"/>
</dbReference>
<dbReference type="InterPro" id="IPR029033">
    <property type="entry name" value="His_PPase_superfam"/>
</dbReference>
<dbReference type="Gene3D" id="3.40.50.1240">
    <property type="entry name" value="Phosphoglycerate mutase-like"/>
    <property type="match status" value="1"/>
</dbReference>
<protein>
    <submittedName>
        <fullName evidence="1">Phosphoglycerate mutase</fullName>
    </submittedName>
</protein>
<evidence type="ECO:0000313" key="1">
    <source>
        <dbReference type="EMBL" id="GLR17444.1"/>
    </source>
</evidence>
<sequence length="165" mass="18772">MKKIIFIRHAKSSWNSGVSRDIDRPLNARGKNDAPVMAKVLKNYFHKIDGIIKSPSKRTTETSTYFQETFNLNNDVVLTEEQLYHGSVDNLMDAIQGLPEDWESVMLFAHNPGMTYLAEYLGMTEIVNVPTCGMLIAESSTDDWAMVNNKNTKILAFEYPKKYSN</sequence>
<dbReference type="PANTHER" id="PTHR47623:SF1">
    <property type="entry name" value="OS09G0287300 PROTEIN"/>
    <property type="match status" value="1"/>
</dbReference>
<dbReference type="SUPFAM" id="SSF53254">
    <property type="entry name" value="Phosphoglycerate mutase-like"/>
    <property type="match status" value="1"/>
</dbReference>
<name>A0AA37WF60_9BACT</name>
<gene>
    <name evidence="1" type="ORF">GCM10007940_20590</name>
</gene>
<evidence type="ECO:0000313" key="2">
    <source>
        <dbReference type="Proteomes" id="UP001156666"/>
    </source>
</evidence>
<reference evidence="1" key="1">
    <citation type="journal article" date="2014" name="Int. J. Syst. Evol. Microbiol.">
        <title>Complete genome sequence of Corynebacterium casei LMG S-19264T (=DSM 44701T), isolated from a smear-ripened cheese.</title>
        <authorList>
            <consortium name="US DOE Joint Genome Institute (JGI-PGF)"/>
            <person name="Walter F."/>
            <person name="Albersmeier A."/>
            <person name="Kalinowski J."/>
            <person name="Ruckert C."/>
        </authorList>
    </citation>
    <scope>NUCLEOTIDE SEQUENCE</scope>
    <source>
        <strain evidence="1">NBRC 108769</strain>
    </source>
</reference>
<proteinExistence type="predicted"/>